<feature type="transmembrane region" description="Helical" evidence="7">
    <location>
        <begin position="194"/>
        <end position="213"/>
    </location>
</feature>
<feature type="transmembrane region" description="Helical" evidence="7">
    <location>
        <begin position="118"/>
        <end position="138"/>
    </location>
</feature>
<dbReference type="InterPro" id="IPR036259">
    <property type="entry name" value="MFS_trans_sf"/>
</dbReference>
<dbReference type="PROSITE" id="PS50850">
    <property type="entry name" value="MFS"/>
    <property type="match status" value="1"/>
</dbReference>
<feature type="transmembrane region" description="Helical" evidence="7">
    <location>
        <begin position="316"/>
        <end position="332"/>
    </location>
</feature>
<dbReference type="InterPro" id="IPR005828">
    <property type="entry name" value="MFS_sugar_transport-like"/>
</dbReference>
<evidence type="ECO:0000256" key="4">
    <source>
        <dbReference type="ARBA" id="ARBA00022692"/>
    </source>
</evidence>
<dbReference type="PANTHER" id="PTHR43045:SF7">
    <property type="entry name" value="MAJOR FACILITATOR SUPERFAMILY TRANSPORTER"/>
    <property type="match status" value="1"/>
</dbReference>
<dbReference type="Pfam" id="PF00083">
    <property type="entry name" value="Sugar_tr"/>
    <property type="match status" value="2"/>
</dbReference>
<dbReference type="SUPFAM" id="SSF103473">
    <property type="entry name" value="MFS general substrate transporter"/>
    <property type="match status" value="1"/>
</dbReference>
<evidence type="ECO:0000256" key="3">
    <source>
        <dbReference type="ARBA" id="ARBA00022475"/>
    </source>
</evidence>
<dbReference type="InterPro" id="IPR005829">
    <property type="entry name" value="Sugar_transporter_CS"/>
</dbReference>
<evidence type="ECO:0000259" key="8">
    <source>
        <dbReference type="PROSITE" id="PS50850"/>
    </source>
</evidence>
<sequence>MNNATHATVSQARGMTREERKVILASSFGALLEWYDFYIYAALAGYFSVLFFPPGNATTAFLASLATFGAGFLVRPLGALLFGQMGDRLGRKRTFMVTIILMGVATVGIGLLPSFEHIGITATICLVLLRLLQGLALGGEVGGAVTYVAEHSPMARRGLYTSSLQITAGVGLLLSLAVVYSLKGFINEEDFRAWGWRLPFVLSLVLLAISVYVRGKLEESPTFQRMKATGRTSRSPIRESFLRWSNLRLVLMLFCVAAALGAIFGTGHFYSMFFLNRTLKLPLETVHLILACVLLCATPLYLFFGWLSDRWGRKPILVAACLLAALTTYPIFKGLTHYANPALETFLETPISVAADGCEFRLFSAPVSACDRTRSYLTDQGVGYRAQSAEVTGTVIVTIGQQRLVDPGAEDLHRALVSAGWPATADPAQINRPMLFVLMLLLVVYLAMIYGPMAAFMVELFPARIRYTSLSLPFHLGAGWIGGMLPFIVSALNVAYGDPYFGLWFPVSIIAFGLWVTLVFAPETRGRSLEDDGAAIH</sequence>
<feature type="transmembrane region" description="Helical" evidence="7">
    <location>
        <begin position="249"/>
        <end position="273"/>
    </location>
</feature>
<keyword evidence="4 7" id="KW-0812">Transmembrane</keyword>
<feature type="transmembrane region" description="Helical" evidence="7">
    <location>
        <begin position="501"/>
        <end position="521"/>
    </location>
</feature>
<accession>A0A0F4TZ24</accession>
<dbReference type="GO" id="GO:0005886">
    <property type="term" value="C:plasma membrane"/>
    <property type="evidence" value="ECO:0007669"/>
    <property type="project" value="UniProtKB-SubCell"/>
</dbReference>
<evidence type="ECO:0000256" key="2">
    <source>
        <dbReference type="ARBA" id="ARBA00022448"/>
    </source>
</evidence>
<comment type="caution">
    <text evidence="9">The sequence shown here is derived from an EMBL/GenBank/DDBJ whole genome shotgun (WGS) entry which is preliminary data.</text>
</comment>
<gene>
    <name evidence="9" type="ORF">VC35_04310</name>
</gene>
<feature type="transmembrane region" description="Helical" evidence="7">
    <location>
        <begin position="470"/>
        <end position="489"/>
    </location>
</feature>
<evidence type="ECO:0000256" key="6">
    <source>
        <dbReference type="ARBA" id="ARBA00023136"/>
    </source>
</evidence>
<dbReference type="GO" id="GO:0022857">
    <property type="term" value="F:transmembrane transporter activity"/>
    <property type="evidence" value="ECO:0007669"/>
    <property type="project" value="InterPro"/>
</dbReference>
<name>A0A0F4TZ24_PSEFL</name>
<dbReference type="FunFam" id="1.20.1250.20:FF:000001">
    <property type="entry name" value="Dicarboxylate MFS transporter"/>
    <property type="match status" value="1"/>
</dbReference>
<dbReference type="Gene3D" id="1.20.1250.20">
    <property type="entry name" value="MFS general substrate transporter like domains"/>
    <property type="match status" value="3"/>
</dbReference>
<comment type="subcellular location">
    <subcellularLocation>
        <location evidence="1">Cell membrane</location>
        <topology evidence="1">Multi-pass membrane protein</topology>
    </subcellularLocation>
</comment>
<feature type="transmembrane region" description="Helical" evidence="7">
    <location>
        <begin position="22"/>
        <end position="47"/>
    </location>
</feature>
<keyword evidence="6 7" id="KW-0472">Membrane</keyword>
<organism evidence="9 10">
    <name type="scientific">Pseudomonas fluorescens</name>
    <dbReference type="NCBI Taxonomy" id="294"/>
    <lineage>
        <taxon>Bacteria</taxon>
        <taxon>Pseudomonadati</taxon>
        <taxon>Pseudomonadota</taxon>
        <taxon>Gammaproteobacteria</taxon>
        <taxon>Pseudomonadales</taxon>
        <taxon>Pseudomonadaceae</taxon>
        <taxon>Pseudomonas</taxon>
    </lineage>
</organism>
<dbReference type="PROSITE" id="PS00217">
    <property type="entry name" value="SUGAR_TRANSPORT_2"/>
    <property type="match status" value="1"/>
</dbReference>
<feature type="transmembrane region" description="Helical" evidence="7">
    <location>
        <begin position="94"/>
        <end position="112"/>
    </location>
</feature>
<feature type="transmembrane region" description="Helical" evidence="7">
    <location>
        <begin position="434"/>
        <end position="458"/>
    </location>
</feature>
<dbReference type="PANTHER" id="PTHR43045">
    <property type="entry name" value="SHIKIMATE TRANSPORTER"/>
    <property type="match status" value="1"/>
</dbReference>
<evidence type="ECO:0000256" key="7">
    <source>
        <dbReference type="SAM" id="Phobius"/>
    </source>
</evidence>
<feature type="transmembrane region" description="Helical" evidence="7">
    <location>
        <begin position="59"/>
        <end position="82"/>
    </location>
</feature>
<evidence type="ECO:0000256" key="1">
    <source>
        <dbReference type="ARBA" id="ARBA00004651"/>
    </source>
</evidence>
<evidence type="ECO:0000313" key="10">
    <source>
        <dbReference type="Proteomes" id="UP000033588"/>
    </source>
</evidence>
<dbReference type="InterPro" id="IPR020846">
    <property type="entry name" value="MFS_dom"/>
</dbReference>
<dbReference type="OrthoDB" id="3690818at2"/>
<keyword evidence="5 7" id="KW-1133">Transmembrane helix</keyword>
<dbReference type="Proteomes" id="UP000033588">
    <property type="component" value="Unassembled WGS sequence"/>
</dbReference>
<dbReference type="RefSeq" id="WP_046037983.1">
    <property type="nucleotide sequence ID" value="NZ_LACC01000006.1"/>
</dbReference>
<protein>
    <submittedName>
        <fullName evidence="9">MFS transporter</fullName>
    </submittedName>
</protein>
<evidence type="ECO:0000256" key="5">
    <source>
        <dbReference type="ARBA" id="ARBA00022989"/>
    </source>
</evidence>
<reference evidence="9 10" key="1">
    <citation type="submission" date="2015-03" db="EMBL/GenBank/DDBJ databases">
        <title>Comparative genomics of Pseudomonas insights into diversity of traits involved in vanlence and defense.</title>
        <authorList>
            <person name="Qin Y."/>
        </authorList>
    </citation>
    <scope>NUCLEOTIDE SEQUENCE [LARGE SCALE GENOMIC DNA]</scope>
    <source>
        <strain evidence="9 10">C8</strain>
    </source>
</reference>
<keyword evidence="3" id="KW-1003">Cell membrane</keyword>
<feature type="domain" description="Major facilitator superfamily (MFS) profile" evidence="8">
    <location>
        <begin position="22"/>
        <end position="525"/>
    </location>
</feature>
<feature type="transmembrane region" description="Helical" evidence="7">
    <location>
        <begin position="285"/>
        <end position="304"/>
    </location>
</feature>
<dbReference type="EMBL" id="LACC01000006">
    <property type="protein sequence ID" value="KJZ49683.1"/>
    <property type="molecule type" value="Genomic_DNA"/>
</dbReference>
<dbReference type="AlphaFoldDB" id="A0A0F4TZ24"/>
<proteinExistence type="predicted"/>
<feature type="transmembrane region" description="Helical" evidence="7">
    <location>
        <begin position="159"/>
        <end position="182"/>
    </location>
</feature>
<dbReference type="PATRIC" id="fig|294.132.peg.5355"/>
<keyword evidence="2" id="KW-0813">Transport</keyword>
<evidence type="ECO:0000313" key="9">
    <source>
        <dbReference type="EMBL" id="KJZ49683.1"/>
    </source>
</evidence>